<dbReference type="EMBL" id="CP144090">
    <property type="protein sequence ID" value="WWD08296.1"/>
    <property type="molecule type" value="Genomic_DNA"/>
</dbReference>
<sequence>MTSTEGLKESITKSYDQCDTDGDRFSNRIGEMLMEVTSFEIDHSEKSVPVSVILDKRRLDLEVARGSMNQSSKVTIVPADRTKYDHILPETSWVLDGHLIGQNLIDSMKELGLNSKGWPVGAEAHGKAVSGILRM</sequence>
<gene>
    <name evidence="1" type="ORF">V865_006407</name>
</gene>
<proteinExistence type="predicted"/>
<dbReference type="AlphaFoldDB" id="A0AAX4KPA0"/>
<evidence type="ECO:0000313" key="2">
    <source>
        <dbReference type="Proteomes" id="UP001358614"/>
    </source>
</evidence>
<accession>A0AAX4KPA0</accession>
<organism evidence="1 2">
    <name type="scientific">Kwoniella europaea PYCC6329</name>
    <dbReference type="NCBI Taxonomy" id="1423913"/>
    <lineage>
        <taxon>Eukaryota</taxon>
        <taxon>Fungi</taxon>
        <taxon>Dikarya</taxon>
        <taxon>Basidiomycota</taxon>
        <taxon>Agaricomycotina</taxon>
        <taxon>Tremellomycetes</taxon>
        <taxon>Tremellales</taxon>
        <taxon>Cryptococcaceae</taxon>
        <taxon>Kwoniella</taxon>
    </lineage>
</organism>
<dbReference type="Proteomes" id="UP001358614">
    <property type="component" value="Chromosome 2"/>
</dbReference>
<dbReference type="GeneID" id="91105208"/>
<protein>
    <submittedName>
        <fullName evidence="1">Uncharacterized protein</fullName>
    </submittedName>
</protein>
<dbReference type="KEGG" id="ker:91105208"/>
<reference evidence="1 2" key="1">
    <citation type="submission" date="2024-01" db="EMBL/GenBank/DDBJ databases">
        <title>Comparative genomics of Cryptococcus and Kwoniella reveals pathogenesis evolution and contrasting modes of karyotype evolution via chromosome fusion or intercentromeric recombination.</title>
        <authorList>
            <person name="Coelho M.A."/>
            <person name="David-Palma M."/>
            <person name="Shea T."/>
            <person name="Bowers K."/>
            <person name="McGinley-Smith S."/>
            <person name="Mohammad A.W."/>
            <person name="Gnirke A."/>
            <person name="Yurkov A.M."/>
            <person name="Nowrousian M."/>
            <person name="Sun S."/>
            <person name="Cuomo C.A."/>
            <person name="Heitman J."/>
        </authorList>
    </citation>
    <scope>NUCLEOTIDE SEQUENCE [LARGE SCALE GENOMIC DNA]</scope>
    <source>
        <strain evidence="1 2">PYCC6329</strain>
    </source>
</reference>
<dbReference type="RefSeq" id="XP_066086263.1">
    <property type="nucleotide sequence ID" value="XM_066230166.1"/>
</dbReference>
<evidence type="ECO:0000313" key="1">
    <source>
        <dbReference type="EMBL" id="WWD08296.1"/>
    </source>
</evidence>
<name>A0AAX4KPA0_9TREE</name>
<keyword evidence="2" id="KW-1185">Reference proteome</keyword>